<comment type="caution">
    <text evidence="1">The sequence shown here is derived from an EMBL/GenBank/DDBJ whole genome shotgun (WGS) entry which is preliminary data.</text>
</comment>
<dbReference type="PANTHER" id="PTHR46286">
    <property type="entry name" value="VIN3-LIKE PROTEIN 2-RELATED"/>
    <property type="match status" value="1"/>
</dbReference>
<organism evidence="1 2">
    <name type="scientific">Canavalia gladiata</name>
    <name type="common">Sword bean</name>
    <name type="synonym">Dolichos gladiatus</name>
    <dbReference type="NCBI Taxonomy" id="3824"/>
    <lineage>
        <taxon>Eukaryota</taxon>
        <taxon>Viridiplantae</taxon>
        <taxon>Streptophyta</taxon>
        <taxon>Embryophyta</taxon>
        <taxon>Tracheophyta</taxon>
        <taxon>Spermatophyta</taxon>
        <taxon>Magnoliopsida</taxon>
        <taxon>eudicotyledons</taxon>
        <taxon>Gunneridae</taxon>
        <taxon>Pentapetalae</taxon>
        <taxon>rosids</taxon>
        <taxon>fabids</taxon>
        <taxon>Fabales</taxon>
        <taxon>Fabaceae</taxon>
        <taxon>Papilionoideae</taxon>
        <taxon>50 kb inversion clade</taxon>
        <taxon>NPAAA clade</taxon>
        <taxon>indigoferoid/millettioid clade</taxon>
        <taxon>Phaseoleae</taxon>
        <taxon>Canavalia</taxon>
    </lineage>
</organism>
<protein>
    <submittedName>
        <fullName evidence="1">Uncharacterized protein</fullName>
    </submittedName>
</protein>
<proteinExistence type="predicted"/>
<reference evidence="1 2" key="1">
    <citation type="submission" date="2024-01" db="EMBL/GenBank/DDBJ databases">
        <title>The genomes of 5 underutilized Papilionoideae crops provide insights into root nodulation and disease resistanc.</title>
        <authorList>
            <person name="Jiang F."/>
        </authorList>
    </citation>
    <scope>NUCLEOTIDE SEQUENCE [LARGE SCALE GENOMIC DNA]</scope>
    <source>
        <strain evidence="1">LVBAO_FW01</strain>
        <tissue evidence="1">Leaves</tissue>
    </source>
</reference>
<dbReference type="GO" id="GO:0010048">
    <property type="term" value="P:vernalization response"/>
    <property type="evidence" value="ECO:0007669"/>
    <property type="project" value="InterPro"/>
</dbReference>
<evidence type="ECO:0000313" key="1">
    <source>
        <dbReference type="EMBL" id="KAK7321228.1"/>
    </source>
</evidence>
<sequence length="251" mass="28218">MKKNLKERRRKSLKNLYKQEKSEFGRGFLAFFESSDLSFWDGISRFKELNEIVKEEKYKLETEIGLVSGGFAKMAHGIVSKLPIASDIQKLCSLAIKKVDEWLATVLDSLESLQYAPSMMELTDTSYRNAKLYSLRGNDITPDLSSHNFAPDKHRNMYMTDSHSSESYEKYFLDSPIEELIEPSSSYIPGTQFTLMHAGSLAWGVVRNSTAVFGKLKSKLVQGGVELAPRKSRIASNTTGPCICLVTIPPL</sequence>
<accession>A0AAN9Q7T8</accession>
<keyword evidence="2" id="KW-1185">Reference proteome</keyword>
<dbReference type="PANTHER" id="PTHR46286:SF1">
    <property type="entry name" value="VIN3-LIKE PROTEIN 1"/>
    <property type="match status" value="1"/>
</dbReference>
<dbReference type="AlphaFoldDB" id="A0AAN9Q7T8"/>
<dbReference type="InterPro" id="IPR044514">
    <property type="entry name" value="VIN3-like"/>
</dbReference>
<dbReference type="GO" id="GO:0040029">
    <property type="term" value="P:epigenetic regulation of gene expression"/>
    <property type="evidence" value="ECO:0007669"/>
    <property type="project" value="InterPro"/>
</dbReference>
<gene>
    <name evidence="1" type="ORF">VNO77_31654</name>
</gene>
<name>A0AAN9Q7T8_CANGL</name>
<dbReference type="Proteomes" id="UP001367508">
    <property type="component" value="Unassembled WGS sequence"/>
</dbReference>
<dbReference type="EMBL" id="JAYMYQ010000007">
    <property type="protein sequence ID" value="KAK7321228.1"/>
    <property type="molecule type" value="Genomic_DNA"/>
</dbReference>
<evidence type="ECO:0000313" key="2">
    <source>
        <dbReference type="Proteomes" id="UP001367508"/>
    </source>
</evidence>